<organism evidence="1 2">
    <name type="scientific">Ascaris lumbricoides</name>
    <name type="common">Giant roundworm</name>
    <dbReference type="NCBI Taxonomy" id="6252"/>
    <lineage>
        <taxon>Eukaryota</taxon>
        <taxon>Metazoa</taxon>
        <taxon>Ecdysozoa</taxon>
        <taxon>Nematoda</taxon>
        <taxon>Chromadorea</taxon>
        <taxon>Rhabditida</taxon>
        <taxon>Spirurina</taxon>
        <taxon>Ascaridomorpha</taxon>
        <taxon>Ascaridoidea</taxon>
        <taxon>Ascarididae</taxon>
        <taxon>Ascaris</taxon>
    </lineage>
</organism>
<sequence length="100" mass="11367">MGIINITQHFGERQLLKGSLSSEDPLRGKYTVCRVLFDTVCLFCNFFILSNVCKLILEMGENVVGDMKDVFVAQGFTWNWERSMELKTVETLNIIGSILT</sequence>
<dbReference type="Proteomes" id="UP000036681">
    <property type="component" value="Unplaced"/>
</dbReference>
<reference evidence="2" key="1">
    <citation type="submission" date="2017-02" db="UniProtKB">
        <authorList>
            <consortium name="WormBaseParasite"/>
        </authorList>
    </citation>
    <scope>IDENTIFICATION</scope>
</reference>
<name>A0A0M3ICH8_ASCLU</name>
<evidence type="ECO:0000313" key="2">
    <source>
        <dbReference type="WBParaSite" id="ALUE_0001559301-mRNA-1"/>
    </source>
</evidence>
<evidence type="ECO:0000313" key="1">
    <source>
        <dbReference type="Proteomes" id="UP000036681"/>
    </source>
</evidence>
<dbReference type="AlphaFoldDB" id="A0A0M3ICH8"/>
<protein>
    <submittedName>
        <fullName evidence="2">PPIase cyclophilin-type domain-containing protein</fullName>
    </submittedName>
</protein>
<keyword evidence="1" id="KW-1185">Reference proteome</keyword>
<accession>A0A0M3ICH8</accession>
<proteinExistence type="predicted"/>
<dbReference type="WBParaSite" id="ALUE_0001559301-mRNA-1">
    <property type="protein sequence ID" value="ALUE_0001559301-mRNA-1"/>
    <property type="gene ID" value="ALUE_0001559301"/>
</dbReference>